<dbReference type="InterPro" id="IPR036291">
    <property type="entry name" value="NAD(P)-bd_dom_sf"/>
</dbReference>
<keyword evidence="3 5" id="KW-0862">Zinc</keyword>
<feature type="domain" description="Exoribonuclease phosphorolytic" evidence="8">
    <location>
        <begin position="545"/>
        <end position="608"/>
    </location>
</feature>
<evidence type="ECO:0000313" key="10">
    <source>
        <dbReference type="EMBL" id="OZJ04897.1"/>
    </source>
</evidence>
<name>A0A261Y2P3_9FUNG</name>
<evidence type="ECO:0000259" key="8">
    <source>
        <dbReference type="Pfam" id="PF03725"/>
    </source>
</evidence>
<protein>
    <recommendedName>
        <fullName evidence="12">Enoyl reductase (ER) domain-containing protein</fullName>
    </recommendedName>
</protein>
<feature type="domain" description="Alcohol dehydrogenase-like C-terminal" evidence="6">
    <location>
        <begin position="190"/>
        <end position="327"/>
    </location>
</feature>
<gene>
    <name evidence="10" type="ORF">BZG36_02510</name>
</gene>
<dbReference type="EMBL" id="MVBO01000027">
    <property type="protein sequence ID" value="OZJ04897.1"/>
    <property type="molecule type" value="Genomic_DNA"/>
</dbReference>
<dbReference type="InterPro" id="IPR002328">
    <property type="entry name" value="ADH_Zn_CS"/>
</dbReference>
<dbReference type="PANTHER" id="PTHR42813">
    <property type="entry name" value="ZINC-TYPE ALCOHOL DEHYDROGENASE-LIKE"/>
    <property type="match status" value="1"/>
</dbReference>
<dbReference type="OrthoDB" id="3941538at2759"/>
<dbReference type="InterPro" id="IPR015847">
    <property type="entry name" value="ExoRNase_PH_dom2"/>
</dbReference>
<keyword evidence="2 5" id="KW-0479">Metal-binding</keyword>
<comment type="caution">
    <text evidence="10">The sequence shown here is derived from an EMBL/GenBank/DDBJ whole genome shotgun (WGS) entry which is preliminary data.</text>
</comment>
<feature type="domain" description="Exoribonuclease phosphorolytic" evidence="7">
    <location>
        <begin position="376"/>
        <end position="514"/>
    </location>
</feature>
<accession>A0A261Y2P3</accession>
<comment type="cofactor">
    <cofactor evidence="1 5">
        <name>Zn(2+)</name>
        <dbReference type="ChEBI" id="CHEBI:29105"/>
    </cofactor>
</comment>
<keyword evidence="11" id="KW-1185">Reference proteome</keyword>
<comment type="similarity">
    <text evidence="5">Belongs to the zinc-containing alcohol dehydrogenase family.</text>
</comment>
<proteinExistence type="inferred from homology"/>
<dbReference type="GO" id="GO:0008270">
    <property type="term" value="F:zinc ion binding"/>
    <property type="evidence" value="ECO:0007669"/>
    <property type="project" value="InterPro"/>
</dbReference>
<dbReference type="Gene3D" id="3.30.230.70">
    <property type="entry name" value="GHMP Kinase, N-terminal domain"/>
    <property type="match status" value="1"/>
</dbReference>
<evidence type="ECO:0000256" key="4">
    <source>
        <dbReference type="ARBA" id="ARBA00023002"/>
    </source>
</evidence>
<sequence length="756" mass="83356">MRAVTFQEPYKVTVEEVSKPVIEHPEDAIVRVILAGLCGSDLHPYRGAEKGLDAGTIMGHEFVGLVEQVGDAVPEHILKVGDRVGSGFTTCCGRCWYCEKGITCRCDEGQLFGWRSQQKGIHGAQAEYVRVPFAASTLLKLPEAVTDIEALLLGDIFSTGYFCVQQGLQTLDLEAFPIETLKVAIVGCGPVGIMTIIAAQALGIASENLYAIDSVKERLELAQKYGAQALSLPAESAANGFPDVVSTLKQKTTNRGVDLVLEVVGHTSALELGYTILRPAGTISSIGVHTHKIFPFSPGDGYDKNLTYRSGRCPSRAMMERLLPIISKRKADGTWPWNLEGIVSHRVSIDEAEMWYPIFERRQQGCTKVVFHILAYREITLETGVISQTSGSARCRVGTGSDVLVGVKVEIGETGATGGPDDEGYVVCNVECSPSASQQFEGRGADEINNEYTQALQRIYSGKQCGINLKKLCIIPRMQCWVIYIDALVLDYDGNVFDAITIATRATLFNTRIPKTTIADMGEGAMEFEVLDDVEEAERIEGWDNVPISVTLNKIGNRYFVDAAPLEELCADVRLMVSVNEKGNICSMQKGGSGSIEPTLLNEMLNSSQTIALAIIKAQNIQLEEEEAQELAKRSTGQHVEKLGFFAASHNNLRRQPRMTQELLLLNLPDEALEIARRCKLRPEILSFVPEVLQADRQHRTTEACGKIAFKRLQDKCVMYPELPDVHYYNGQRAAIPEFSLNTLIKARLEDRMWRI</sequence>
<dbReference type="InterPro" id="IPR001247">
    <property type="entry name" value="ExoRNase_PH_dom1"/>
</dbReference>
<dbReference type="SUPFAM" id="SSF51735">
    <property type="entry name" value="NAD(P)-binding Rossmann-fold domains"/>
    <property type="match status" value="1"/>
</dbReference>
<dbReference type="GO" id="GO:0000176">
    <property type="term" value="C:nuclear exosome (RNase complex)"/>
    <property type="evidence" value="ECO:0007669"/>
    <property type="project" value="UniProtKB-ARBA"/>
</dbReference>
<dbReference type="InterPro" id="IPR036345">
    <property type="entry name" value="ExoRNase_PH_dom2_sf"/>
</dbReference>
<evidence type="ECO:0000256" key="2">
    <source>
        <dbReference type="ARBA" id="ARBA00022723"/>
    </source>
</evidence>
<evidence type="ECO:0000259" key="7">
    <source>
        <dbReference type="Pfam" id="PF01138"/>
    </source>
</evidence>
<dbReference type="Pfam" id="PF00107">
    <property type="entry name" value="ADH_zinc_N"/>
    <property type="match status" value="1"/>
</dbReference>
<dbReference type="InterPro" id="IPR027408">
    <property type="entry name" value="PNPase/RNase_PH_dom_sf"/>
</dbReference>
<dbReference type="Gene3D" id="3.90.180.10">
    <property type="entry name" value="Medium-chain alcohol dehydrogenases, catalytic domain"/>
    <property type="match status" value="1"/>
</dbReference>
<dbReference type="CDD" id="cd11367">
    <property type="entry name" value="RNase_PH_RRP42"/>
    <property type="match status" value="1"/>
</dbReference>
<evidence type="ECO:0000313" key="11">
    <source>
        <dbReference type="Proteomes" id="UP000242875"/>
    </source>
</evidence>
<dbReference type="GO" id="GO:0016491">
    <property type="term" value="F:oxidoreductase activity"/>
    <property type="evidence" value="ECO:0007669"/>
    <property type="project" value="UniProtKB-KW"/>
</dbReference>
<evidence type="ECO:0008006" key="12">
    <source>
        <dbReference type="Google" id="ProtNLM"/>
    </source>
</evidence>
<dbReference type="AlphaFoldDB" id="A0A261Y2P3"/>
<dbReference type="PANTHER" id="PTHR42813:SF2">
    <property type="entry name" value="DEHYDROGENASE, ZINC-CONTAINING, PUTATIVE (AFU_ORTHOLOGUE AFUA_2G02810)-RELATED"/>
    <property type="match status" value="1"/>
</dbReference>
<dbReference type="Pfam" id="PF01138">
    <property type="entry name" value="RNase_PH"/>
    <property type="match status" value="1"/>
</dbReference>
<organism evidence="10 11">
    <name type="scientific">Bifiguratus adelaidae</name>
    <dbReference type="NCBI Taxonomy" id="1938954"/>
    <lineage>
        <taxon>Eukaryota</taxon>
        <taxon>Fungi</taxon>
        <taxon>Fungi incertae sedis</taxon>
        <taxon>Mucoromycota</taxon>
        <taxon>Mucoromycotina</taxon>
        <taxon>Endogonomycetes</taxon>
        <taxon>Endogonales</taxon>
        <taxon>Endogonales incertae sedis</taxon>
        <taxon>Bifiguratus</taxon>
    </lineage>
</organism>
<dbReference type="SUPFAM" id="SSF50129">
    <property type="entry name" value="GroES-like"/>
    <property type="match status" value="1"/>
</dbReference>
<reference evidence="10 11" key="1">
    <citation type="journal article" date="2017" name="Mycologia">
        <title>Bifiguratus adelaidae, gen. et sp. nov., a new member of Mucoromycotina in endophytic and soil-dwelling habitats.</title>
        <authorList>
            <person name="Torres-Cruz T.J."/>
            <person name="Billingsley Tobias T.L."/>
            <person name="Almatruk M."/>
            <person name="Hesse C."/>
            <person name="Kuske C.R."/>
            <person name="Desiro A."/>
            <person name="Benucci G.M."/>
            <person name="Bonito G."/>
            <person name="Stajich J.E."/>
            <person name="Dunlap C."/>
            <person name="Arnold A.E."/>
            <person name="Porras-Alfaro A."/>
        </authorList>
    </citation>
    <scope>NUCLEOTIDE SEQUENCE [LARGE SCALE GENOMIC DNA]</scope>
    <source>
        <strain evidence="10 11">AZ0501</strain>
    </source>
</reference>
<dbReference type="InterPro" id="IPR020568">
    <property type="entry name" value="Ribosomal_Su5_D2-typ_SF"/>
</dbReference>
<evidence type="ECO:0000259" key="9">
    <source>
        <dbReference type="Pfam" id="PF08240"/>
    </source>
</evidence>
<dbReference type="Proteomes" id="UP000242875">
    <property type="component" value="Unassembled WGS sequence"/>
</dbReference>
<keyword evidence="4" id="KW-0560">Oxidoreductase</keyword>
<evidence type="ECO:0000256" key="5">
    <source>
        <dbReference type="RuleBase" id="RU361277"/>
    </source>
</evidence>
<dbReference type="SUPFAM" id="SSF55666">
    <property type="entry name" value="Ribonuclease PH domain 2-like"/>
    <property type="match status" value="1"/>
</dbReference>
<evidence type="ECO:0000256" key="1">
    <source>
        <dbReference type="ARBA" id="ARBA00001947"/>
    </source>
</evidence>
<dbReference type="InterPro" id="IPR013154">
    <property type="entry name" value="ADH-like_N"/>
</dbReference>
<dbReference type="Gene3D" id="3.40.50.720">
    <property type="entry name" value="NAD(P)-binding Rossmann-like Domain"/>
    <property type="match status" value="1"/>
</dbReference>
<evidence type="ECO:0000256" key="3">
    <source>
        <dbReference type="ARBA" id="ARBA00022833"/>
    </source>
</evidence>
<dbReference type="InterPro" id="IPR011032">
    <property type="entry name" value="GroES-like_sf"/>
</dbReference>
<dbReference type="Pfam" id="PF08240">
    <property type="entry name" value="ADH_N"/>
    <property type="match status" value="1"/>
</dbReference>
<evidence type="ECO:0000259" key="6">
    <source>
        <dbReference type="Pfam" id="PF00107"/>
    </source>
</evidence>
<feature type="domain" description="Alcohol dehydrogenase-like N-terminal" evidence="9">
    <location>
        <begin position="25"/>
        <end position="142"/>
    </location>
</feature>
<dbReference type="PROSITE" id="PS00059">
    <property type="entry name" value="ADH_ZINC"/>
    <property type="match status" value="1"/>
</dbReference>
<dbReference type="SUPFAM" id="SSF54211">
    <property type="entry name" value="Ribosomal protein S5 domain 2-like"/>
    <property type="match status" value="1"/>
</dbReference>
<dbReference type="InterPro" id="IPR013149">
    <property type="entry name" value="ADH-like_C"/>
</dbReference>
<dbReference type="Pfam" id="PF03725">
    <property type="entry name" value="RNase_PH_C"/>
    <property type="match status" value="1"/>
</dbReference>